<keyword evidence="7" id="KW-0998">Cell outer membrane</keyword>
<keyword evidence="5 8" id="KW-0732">Signal</keyword>
<protein>
    <submittedName>
        <fullName evidence="9">Long-chain fatty acid transporter</fullName>
    </submittedName>
</protein>
<accession>A0A154QFQ5</accession>
<dbReference type="PANTHER" id="PTHR35093:SF8">
    <property type="entry name" value="OUTER MEMBRANE PROTEIN NMB0088-RELATED"/>
    <property type="match status" value="1"/>
</dbReference>
<dbReference type="GO" id="GO:0015483">
    <property type="term" value="F:long-chain fatty acid transporting porin activity"/>
    <property type="evidence" value="ECO:0007669"/>
    <property type="project" value="TreeGrafter"/>
</dbReference>
<dbReference type="Gene3D" id="2.40.160.60">
    <property type="entry name" value="Outer membrane protein transport protein (OMPP1/FadL/TodX)"/>
    <property type="match status" value="1"/>
</dbReference>
<sequence length="438" mass="46688">MQSQYSTRFRSDTCRATFRRTALLIALASVASGAHATDGYFTHGYGMQASGRGGASLAFTDNAFGGANNPATMVFSGNRLELGLTAFTPRRSASRSGLGPGLDGSVSSNRKWFGIPEFGYNHMLSDQLALGVTVYGNGGMDTDYPGGTFNCGMGSANMLCGQGHLGVDLMQLVVAPTVAYAITPRQSIGVSPLFVYQSFKAFGLQAFAGTPGLSADPSRVTDKGRDSSTGGGLRLGYYARLSDDFSIGATYAMKVRMSRFSDYAGLFAERGRFDIPSNYGAGFAWTPSRGVKLALDYMRINYSDVPAVGDSSLRPTQLGSANGPGFGWQDVNVWKLGAEWASSDRWTWRAGYNHTGNPIRGSDVTFNILAPGVVTNHVTLGFTHKLASGNELTMAYMHAFTHSVSGASILPVFMGGMPAGTEKISMREDSLGIQYAWK</sequence>
<comment type="similarity">
    <text evidence="2">Belongs to the OmpP1/FadL family.</text>
</comment>
<keyword evidence="10" id="KW-1185">Reference proteome</keyword>
<gene>
    <name evidence="9" type="ORF">RHOFW104T7_15595</name>
</gene>
<comment type="caution">
    <text evidence="9">The sequence shown here is derived from an EMBL/GenBank/DDBJ whole genome shotgun (WGS) entry which is preliminary data.</text>
</comment>
<evidence type="ECO:0000256" key="4">
    <source>
        <dbReference type="ARBA" id="ARBA00022692"/>
    </source>
</evidence>
<evidence type="ECO:0000256" key="6">
    <source>
        <dbReference type="ARBA" id="ARBA00023136"/>
    </source>
</evidence>
<dbReference type="RefSeq" id="WP_008438962.1">
    <property type="nucleotide sequence ID" value="NZ_LVJS01000050.1"/>
</dbReference>
<name>A0A154QFQ5_9GAMM</name>
<dbReference type="eggNOG" id="COG2067">
    <property type="taxonomic scope" value="Bacteria"/>
</dbReference>
<evidence type="ECO:0000256" key="1">
    <source>
        <dbReference type="ARBA" id="ARBA00004571"/>
    </source>
</evidence>
<feature type="chain" id="PRO_5007599814" evidence="8">
    <location>
        <begin position="37"/>
        <end position="438"/>
    </location>
</feature>
<evidence type="ECO:0000313" key="9">
    <source>
        <dbReference type="EMBL" id="KZC23122.1"/>
    </source>
</evidence>
<dbReference type="STRING" id="416169.RHOFW104T7_15595"/>
<dbReference type="AlphaFoldDB" id="A0A154QFQ5"/>
<dbReference type="Pfam" id="PF03349">
    <property type="entry name" value="Toluene_X"/>
    <property type="match status" value="1"/>
</dbReference>
<evidence type="ECO:0000256" key="7">
    <source>
        <dbReference type="ARBA" id="ARBA00023237"/>
    </source>
</evidence>
<reference evidence="9 10" key="1">
    <citation type="journal article" date="2016" name="MBio">
        <title>Lateral Gene Transfer in a Heavy Metal-Contaminated-Groundwater Microbial Community.</title>
        <authorList>
            <person name="Hemme C.L."/>
            <person name="Green S.J."/>
            <person name="Rishishwar L."/>
            <person name="Prakash O."/>
            <person name="Pettenato A."/>
            <person name="Chakraborty R."/>
            <person name="Deutschbauer A.M."/>
            <person name="Van Nostrand J.D."/>
            <person name="Wu L."/>
            <person name="He Z."/>
            <person name="Jordan I.K."/>
            <person name="Hazen T.C."/>
            <person name="Arkin A.P."/>
            <person name="Kostka J.E."/>
            <person name="Zhou J."/>
        </authorList>
    </citation>
    <scope>NUCLEOTIDE SEQUENCE [LARGE SCALE GENOMIC DNA]</scope>
    <source>
        <strain evidence="9 10">FW104-T7</strain>
    </source>
</reference>
<organism evidence="9 10">
    <name type="scientific">Rhodanobacter thiooxydans</name>
    <dbReference type="NCBI Taxonomy" id="416169"/>
    <lineage>
        <taxon>Bacteria</taxon>
        <taxon>Pseudomonadati</taxon>
        <taxon>Pseudomonadota</taxon>
        <taxon>Gammaproteobacteria</taxon>
        <taxon>Lysobacterales</taxon>
        <taxon>Rhodanobacteraceae</taxon>
        <taxon>Rhodanobacter</taxon>
    </lineage>
</organism>
<comment type="subcellular location">
    <subcellularLocation>
        <location evidence="1">Cell outer membrane</location>
        <topology evidence="1">Multi-pass membrane protein</topology>
    </subcellularLocation>
</comment>
<keyword evidence="6" id="KW-0472">Membrane</keyword>
<evidence type="ECO:0000256" key="2">
    <source>
        <dbReference type="ARBA" id="ARBA00008163"/>
    </source>
</evidence>
<feature type="signal peptide" evidence="8">
    <location>
        <begin position="1"/>
        <end position="36"/>
    </location>
</feature>
<dbReference type="PANTHER" id="PTHR35093">
    <property type="entry name" value="OUTER MEMBRANE PROTEIN NMB0088-RELATED"/>
    <property type="match status" value="1"/>
</dbReference>
<dbReference type="Proteomes" id="UP000076131">
    <property type="component" value="Unassembled WGS sequence"/>
</dbReference>
<evidence type="ECO:0000256" key="8">
    <source>
        <dbReference type="SAM" id="SignalP"/>
    </source>
</evidence>
<dbReference type="GO" id="GO:0009279">
    <property type="term" value="C:cell outer membrane"/>
    <property type="evidence" value="ECO:0007669"/>
    <property type="project" value="UniProtKB-SubCell"/>
</dbReference>
<dbReference type="SUPFAM" id="SSF56935">
    <property type="entry name" value="Porins"/>
    <property type="match status" value="1"/>
</dbReference>
<evidence type="ECO:0000313" key="10">
    <source>
        <dbReference type="Proteomes" id="UP000076131"/>
    </source>
</evidence>
<proteinExistence type="inferred from homology"/>
<keyword evidence="3" id="KW-1134">Transmembrane beta strand</keyword>
<dbReference type="EMBL" id="LVJS01000050">
    <property type="protein sequence ID" value="KZC23122.1"/>
    <property type="molecule type" value="Genomic_DNA"/>
</dbReference>
<evidence type="ECO:0000256" key="5">
    <source>
        <dbReference type="ARBA" id="ARBA00022729"/>
    </source>
</evidence>
<dbReference type="InterPro" id="IPR005017">
    <property type="entry name" value="OMPP1/FadL/TodX"/>
</dbReference>
<evidence type="ECO:0000256" key="3">
    <source>
        <dbReference type="ARBA" id="ARBA00022452"/>
    </source>
</evidence>
<keyword evidence="4" id="KW-0812">Transmembrane</keyword>